<reference evidence="2" key="1">
    <citation type="submission" date="2020-06" db="EMBL/GenBank/DDBJ databases">
        <authorList>
            <person name="Li T."/>
            <person name="Hu X."/>
            <person name="Zhang T."/>
            <person name="Song X."/>
            <person name="Zhang H."/>
            <person name="Dai N."/>
            <person name="Sheng W."/>
            <person name="Hou X."/>
            <person name="Wei L."/>
        </authorList>
    </citation>
    <scope>NUCLEOTIDE SEQUENCE</scope>
    <source>
        <strain evidence="2">K16</strain>
        <tissue evidence="2">Leaf</tissue>
    </source>
</reference>
<evidence type="ECO:0000313" key="2">
    <source>
        <dbReference type="EMBL" id="KAK4391451.1"/>
    </source>
</evidence>
<name>A0AAE1WDS2_9LAMI</name>
<dbReference type="Proteomes" id="UP001289374">
    <property type="component" value="Unassembled WGS sequence"/>
</dbReference>
<evidence type="ECO:0000259" key="1">
    <source>
        <dbReference type="Pfam" id="PF13960"/>
    </source>
</evidence>
<dbReference type="PANTHER" id="PTHR48258:SF4">
    <property type="entry name" value="DUF4216 DOMAIN-CONTAINING PROTEIN"/>
    <property type="match status" value="1"/>
</dbReference>
<protein>
    <recommendedName>
        <fullName evidence="1">DUF4218 domain-containing protein</fullName>
    </recommendedName>
</protein>
<dbReference type="EMBL" id="JACGWL010000011">
    <property type="protein sequence ID" value="KAK4391451.1"/>
    <property type="molecule type" value="Genomic_DNA"/>
</dbReference>
<organism evidence="2 3">
    <name type="scientific">Sesamum angolense</name>
    <dbReference type="NCBI Taxonomy" id="2727404"/>
    <lineage>
        <taxon>Eukaryota</taxon>
        <taxon>Viridiplantae</taxon>
        <taxon>Streptophyta</taxon>
        <taxon>Embryophyta</taxon>
        <taxon>Tracheophyta</taxon>
        <taxon>Spermatophyta</taxon>
        <taxon>Magnoliopsida</taxon>
        <taxon>eudicotyledons</taxon>
        <taxon>Gunneridae</taxon>
        <taxon>Pentapetalae</taxon>
        <taxon>asterids</taxon>
        <taxon>lamiids</taxon>
        <taxon>Lamiales</taxon>
        <taxon>Pedaliaceae</taxon>
        <taxon>Sesamum</taxon>
    </lineage>
</organism>
<gene>
    <name evidence="2" type="ORF">Sango_1922900</name>
</gene>
<proteinExistence type="predicted"/>
<accession>A0AAE1WDS2</accession>
<dbReference type="AlphaFoldDB" id="A0AAE1WDS2"/>
<keyword evidence="3" id="KW-1185">Reference proteome</keyword>
<dbReference type="InterPro" id="IPR025452">
    <property type="entry name" value="DUF4218"/>
</dbReference>
<reference evidence="2" key="2">
    <citation type="journal article" date="2024" name="Plant">
        <title>Genomic evolution and insights into agronomic trait innovations of Sesamum species.</title>
        <authorList>
            <person name="Miao H."/>
            <person name="Wang L."/>
            <person name="Qu L."/>
            <person name="Liu H."/>
            <person name="Sun Y."/>
            <person name="Le M."/>
            <person name="Wang Q."/>
            <person name="Wei S."/>
            <person name="Zheng Y."/>
            <person name="Lin W."/>
            <person name="Duan Y."/>
            <person name="Cao H."/>
            <person name="Xiong S."/>
            <person name="Wang X."/>
            <person name="Wei L."/>
            <person name="Li C."/>
            <person name="Ma Q."/>
            <person name="Ju M."/>
            <person name="Zhao R."/>
            <person name="Li G."/>
            <person name="Mu C."/>
            <person name="Tian Q."/>
            <person name="Mei H."/>
            <person name="Zhang T."/>
            <person name="Gao T."/>
            <person name="Zhang H."/>
        </authorList>
    </citation>
    <scope>NUCLEOTIDE SEQUENCE</scope>
    <source>
        <strain evidence="2">K16</strain>
    </source>
</reference>
<dbReference type="Pfam" id="PF13960">
    <property type="entry name" value="DUF4218"/>
    <property type="match status" value="1"/>
</dbReference>
<feature type="domain" description="DUF4218" evidence="1">
    <location>
        <begin position="103"/>
        <end position="170"/>
    </location>
</feature>
<evidence type="ECO:0000313" key="3">
    <source>
        <dbReference type="Proteomes" id="UP001289374"/>
    </source>
</evidence>
<comment type="caution">
    <text evidence="2">The sequence shown here is derived from an EMBL/GenBank/DDBJ whole genome shotgun (WGS) entry which is preliminary data.</text>
</comment>
<dbReference type="PANTHER" id="PTHR48258">
    <property type="entry name" value="DUF4218 DOMAIN-CONTAINING PROTEIN-RELATED"/>
    <property type="match status" value="1"/>
</dbReference>
<sequence length="198" mass="23401">MVDERRLNVMPKSLYTLTKEHKIRICEWISHFKFPDGYASNLARCMMQGMKSYDCHVFMQKLIPITIHEMFPEPVWNALTEVNFLFQILCSTTLGVNKIQELEARVGRSVQYRWMYPFERFLRDLKIKVKSKAHVGASIVEAYLVEEISLFTSEYSEPRILCKWNKPCRNDDLCMNDTHIQQFIYNYPSRSSGVANKR</sequence>